<evidence type="ECO:0000313" key="3">
    <source>
        <dbReference type="Proteomes" id="UP000240739"/>
    </source>
</evidence>
<keyword evidence="3" id="KW-1185">Reference proteome</keyword>
<comment type="caution">
    <text evidence="2">The sequence shown here is derived from an EMBL/GenBank/DDBJ whole genome shotgun (WGS) entry which is preliminary data.</text>
</comment>
<dbReference type="AlphaFoldDB" id="A0A2T4UFB8"/>
<gene>
    <name evidence="2" type="ORF">C7Y72_15780</name>
</gene>
<protein>
    <recommendedName>
        <fullName evidence="4">Asl1-like glycosyl hydrolase catalytic domain-containing protein</fullName>
    </recommendedName>
</protein>
<accession>A0A2T4UFB8</accession>
<dbReference type="InterPro" id="IPR017853">
    <property type="entry name" value="GH"/>
</dbReference>
<dbReference type="EMBL" id="PYYB01000002">
    <property type="protein sequence ID" value="PTL56422.1"/>
    <property type="molecule type" value="Genomic_DNA"/>
</dbReference>
<feature type="signal peptide" evidence="1">
    <location>
        <begin position="1"/>
        <end position="24"/>
    </location>
</feature>
<dbReference type="Proteomes" id="UP000240739">
    <property type="component" value="Unassembled WGS sequence"/>
</dbReference>
<feature type="chain" id="PRO_5015691332" description="Asl1-like glycosyl hydrolase catalytic domain-containing protein" evidence="1">
    <location>
        <begin position="25"/>
        <end position="308"/>
    </location>
</feature>
<proteinExistence type="predicted"/>
<keyword evidence="1" id="KW-0732">Signal</keyword>
<reference evidence="2 3" key="1">
    <citation type="submission" date="2018-03" db="EMBL/GenBank/DDBJ databases">
        <title>Aquarubrobacter algicola gen. nov., sp. nov., a novel actinobacterium isolated from shallow eutrophic lake during the end of cyanobacterial harmful algal blooms.</title>
        <authorList>
            <person name="Chun S.J."/>
        </authorList>
    </citation>
    <scope>NUCLEOTIDE SEQUENCE [LARGE SCALE GENOMIC DNA]</scope>
    <source>
        <strain evidence="2 3">Seoho-28</strain>
    </source>
</reference>
<dbReference type="RefSeq" id="WP_107570141.1">
    <property type="nucleotide sequence ID" value="NZ_PYYB01000002.1"/>
</dbReference>
<dbReference type="OrthoDB" id="5241851at2"/>
<name>A0A2T4UFB8_9ACTN</name>
<sequence length="308" mass="33267">MRRIALLASLAATGLLAVPATGQAAFTTGIGDQQPSMFSSPFFPALKVTHVRYIVSWDAMNHPQEVREVATFMAAAKSRNAKVLVAFNHSRFGKKSAAPSPAAYGKAVAKFHAAFKSQVEAYQTWNEINHCGSQPAALCKGATGAKRAAALFKELKKRAKGKTIVAVDLLDGNNAKAYRGTAAYAKNFVKFAKSSKPTVFGLHNYSDTNRSSATRTKFIVKNGLPKNAKVWVTETGGIAQFGGSFPFDLQRQARSVKQAFKIAGQVKQIKRLYLYNWTANEGGRFDSGLVDASGNPRPAYTVAVKRGK</sequence>
<dbReference type="Gene3D" id="3.20.20.80">
    <property type="entry name" value="Glycosidases"/>
    <property type="match status" value="1"/>
</dbReference>
<organism evidence="2 3">
    <name type="scientific">Paraconexibacter algicola</name>
    <dbReference type="NCBI Taxonomy" id="2133960"/>
    <lineage>
        <taxon>Bacteria</taxon>
        <taxon>Bacillati</taxon>
        <taxon>Actinomycetota</taxon>
        <taxon>Thermoleophilia</taxon>
        <taxon>Solirubrobacterales</taxon>
        <taxon>Paraconexibacteraceae</taxon>
        <taxon>Paraconexibacter</taxon>
    </lineage>
</organism>
<evidence type="ECO:0000256" key="1">
    <source>
        <dbReference type="SAM" id="SignalP"/>
    </source>
</evidence>
<evidence type="ECO:0008006" key="4">
    <source>
        <dbReference type="Google" id="ProtNLM"/>
    </source>
</evidence>
<dbReference type="SUPFAM" id="SSF51445">
    <property type="entry name" value="(Trans)glycosidases"/>
    <property type="match status" value="1"/>
</dbReference>
<evidence type="ECO:0000313" key="2">
    <source>
        <dbReference type="EMBL" id="PTL56422.1"/>
    </source>
</evidence>